<reference evidence="4 5" key="1">
    <citation type="submission" date="2017-03" db="EMBL/GenBank/DDBJ databases">
        <title>Genome sequence of Clostridium hungatei DSM 14427.</title>
        <authorList>
            <person name="Poehlein A."/>
            <person name="Daniel R."/>
        </authorList>
    </citation>
    <scope>NUCLEOTIDE SEQUENCE [LARGE SCALE GENOMIC DNA]</scope>
    <source>
        <strain evidence="4 5">DSM 14427</strain>
    </source>
</reference>
<dbReference type="GO" id="GO:0006508">
    <property type="term" value="P:proteolysis"/>
    <property type="evidence" value="ECO:0007669"/>
    <property type="project" value="InterPro"/>
</dbReference>
<dbReference type="InterPro" id="IPR029058">
    <property type="entry name" value="AB_hydrolase_fold"/>
</dbReference>
<dbReference type="Gene3D" id="3.40.50.1820">
    <property type="entry name" value="alpha/beta hydrolase"/>
    <property type="match status" value="1"/>
</dbReference>
<organism evidence="4 5">
    <name type="scientific">Ruminiclostridium hungatei</name>
    <name type="common">Clostridium hungatei</name>
    <dbReference type="NCBI Taxonomy" id="48256"/>
    <lineage>
        <taxon>Bacteria</taxon>
        <taxon>Bacillati</taxon>
        <taxon>Bacillota</taxon>
        <taxon>Clostridia</taxon>
        <taxon>Eubacteriales</taxon>
        <taxon>Oscillospiraceae</taxon>
        <taxon>Ruminiclostridium</taxon>
    </lineage>
</organism>
<feature type="domain" description="AB hydrolase-1" evidence="3">
    <location>
        <begin position="32"/>
        <end position="307"/>
    </location>
</feature>
<accession>A0A1V4SLJ2</accession>
<evidence type="ECO:0000259" key="3">
    <source>
        <dbReference type="Pfam" id="PF00561"/>
    </source>
</evidence>
<dbReference type="InterPro" id="IPR002410">
    <property type="entry name" value="Peptidase_S33"/>
</dbReference>
<dbReference type="GO" id="GO:0004177">
    <property type="term" value="F:aminopeptidase activity"/>
    <property type="evidence" value="ECO:0007669"/>
    <property type="project" value="UniProtKB-KW"/>
</dbReference>
<dbReference type="InterPro" id="IPR000073">
    <property type="entry name" value="AB_hydrolase_1"/>
</dbReference>
<comment type="caution">
    <text evidence="4">The sequence shown here is derived from an EMBL/GenBank/DDBJ whole genome shotgun (WGS) entry which is preliminary data.</text>
</comment>
<gene>
    <name evidence="4" type="primary">pip</name>
    <name evidence="4" type="ORF">CLHUN_13060</name>
</gene>
<dbReference type="InterPro" id="IPR050228">
    <property type="entry name" value="Carboxylesterase_BioH"/>
</dbReference>
<evidence type="ECO:0000313" key="4">
    <source>
        <dbReference type="EMBL" id="OPX44752.1"/>
    </source>
</evidence>
<dbReference type="STRING" id="48256.CLHUN_13060"/>
<dbReference type="Pfam" id="PF00561">
    <property type="entry name" value="Abhydrolase_1"/>
    <property type="match status" value="1"/>
</dbReference>
<dbReference type="SUPFAM" id="SSF53474">
    <property type="entry name" value="alpha/beta-Hydrolases"/>
    <property type="match status" value="1"/>
</dbReference>
<evidence type="ECO:0000256" key="1">
    <source>
        <dbReference type="ARBA" id="ARBA00010088"/>
    </source>
</evidence>
<dbReference type="AlphaFoldDB" id="A0A1V4SLJ2"/>
<dbReference type="PANTHER" id="PTHR43194">
    <property type="entry name" value="HYDROLASE ALPHA/BETA FOLD FAMILY"/>
    <property type="match status" value="1"/>
</dbReference>
<keyword evidence="2 4" id="KW-0378">Hydrolase</keyword>
<comment type="similarity">
    <text evidence="1">Belongs to the peptidase S33 family.</text>
</comment>
<dbReference type="RefSeq" id="WP_165755685.1">
    <property type="nucleotide sequence ID" value="NZ_MZGX01000007.1"/>
</dbReference>
<keyword evidence="4" id="KW-0031">Aminopeptidase</keyword>
<dbReference type="EMBL" id="MZGX01000007">
    <property type="protein sequence ID" value="OPX44752.1"/>
    <property type="molecule type" value="Genomic_DNA"/>
</dbReference>
<dbReference type="PRINTS" id="PR00793">
    <property type="entry name" value="PROAMNOPTASE"/>
</dbReference>
<dbReference type="PANTHER" id="PTHR43194:SF2">
    <property type="entry name" value="PEROXISOMAL MEMBRANE PROTEIN LPX1"/>
    <property type="match status" value="1"/>
</dbReference>
<evidence type="ECO:0000256" key="2">
    <source>
        <dbReference type="ARBA" id="ARBA00022801"/>
    </source>
</evidence>
<keyword evidence="4" id="KW-0645">Protease</keyword>
<sequence length="322" mass="37052">MAKKESYKELKKIDINGTEQWISIRGKSLDNPLLLFLHGGPGGSEMATAYTHYGKSELEKNFIVVNWDQRGSGKSYDKNIDPNTMTIEQLVNDGLEVTKILLREFGKSKIYLVGHSWGSILGMKMIARDSGLFYSYIGISQLVNMSLSEQRSLDISIDLAHKLKNKKAIQELQALKDFDSDKENFLRYMDVHRSWLAKLGGLYYSGKRIHPNMLFIGALFSPEYKISDVVKLKNGLVFSVKNMWAEIMNIDLLNENWEFDIPIYFICGKADNISHPQLIEEYYNKIKSPGKELVEFEYSGHSPHFDEWEKYEKTVIRLLLKG</sequence>
<name>A0A1V4SLJ2_RUMHU</name>
<keyword evidence="5" id="KW-1185">Reference proteome</keyword>
<dbReference type="Proteomes" id="UP000191554">
    <property type="component" value="Unassembled WGS sequence"/>
</dbReference>
<dbReference type="EC" id="3.4.11.5" evidence="4"/>
<proteinExistence type="inferred from homology"/>
<protein>
    <submittedName>
        <fullName evidence="4">Proline iminopeptidase</fullName>
        <ecNumber evidence="4">3.4.11.5</ecNumber>
    </submittedName>
</protein>
<evidence type="ECO:0000313" key="5">
    <source>
        <dbReference type="Proteomes" id="UP000191554"/>
    </source>
</evidence>